<organism evidence="2">
    <name type="scientific">bioreactor metagenome</name>
    <dbReference type="NCBI Taxonomy" id="1076179"/>
    <lineage>
        <taxon>unclassified sequences</taxon>
        <taxon>metagenomes</taxon>
        <taxon>ecological metagenomes</taxon>
    </lineage>
</organism>
<feature type="transmembrane region" description="Helical" evidence="1">
    <location>
        <begin position="49"/>
        <end position="70"/>
    </location>
</feature>
<keyword evidence="1" id="KW-0472">Membrane</keyword>
<sequence>MNNKPIALMGIIFGSLFLSFEIYMLKIVQYLDKSGGSWFENVWEYAKMFPCNIALFITIAVVIFSFFIFFRNK</sequence>
<evidence type="ECO:0000256" key="1">
    <source>
        <dbReference type="SAM" id="Phobius"/>
    </source>
</evidence>
<evidence type="ECO:0000313" key="2">
    <source>
        <dbReference type="EMBL" id="MPM97198.1"/>
    </source>
</evidence>
<dbReference type="EMBL" id="VSSQ01043505">
    <property type="protein sequence ID" value="MPM97198.1"/>
    <property type="molecule type" value="Genomic_DNA"/>
</dbReference>
<reference evidence="2" key="1">
    <citation type="submission" date="2019-08" db="EMBL/GenBank/DDBJ databases">
        <authorList>
            <person name="Kucharzyk K."/>
            <person name="Murdoch R.W."/>
            <person name="Higgins S."/>
            <person name="Loffler F."/>
        </authorList>
    </citation>
    <scope>NUCLEOTIDE SEQUENCE</scope>
</reference>
<comment type="caution">
    <text evidence="2">The sequence shown here is derived from an EMBL/GenBank/DDBJ whole genome shotgun (WGS) entry which is preliminary data.</text>
</comment>
<dbReference type="AlphaFoldDB" id="A0A645E7J5"/>
<protein>
    <submittedName>
        <fullName evidence="2">Uncharacterized protein</fullName>
    </submittedName>
</protein>
<accession>A0A645E7J5</accession>
<proteinExistence type="predicted"/>
<name>A0A645E7J5_9ZZZZ</name>
<feature type="transmembrane region" description="Helical" evidence="1">
    <location>
        <begin position="6"/>
        <end position="28"/>
    </location>
</feature>
<keyword evidence="1" id="KW-1133">Transmembrane helix</keyword>
<keyword evidence="1" id="KW-0812">Transmembrane</keyword>
<gene>
    <name evidence="2" type="ORF">SDC9_144371</name>
</gene>